<evidence type="ECO:0000256" key="8">
    <source>
        <dbReference type="ARBA" id="ARBA00023002"/>
    </source>
</evidence>
<reference evidence="13 14" key="1">
    <citation type="journal article" date="2014" name="Nat. Commun.">
        <title>Molecular traces of alternative social organization in a termite genome.</title>
        <authorList>
            <person name="Terrapon N."/>
            <person name="Li C."/>
            <person name="Robertson H.M."/>
            <person name="Ji L."/>
            <person name="Meng X."/>
            <person name="Booth W."/>
            <person name="Chen Z."/>
            <person name="Childers C.P."/>
            <person name="Glastad K.M."/>
            <person name="Gokhale K."/>
            <person name="Gowin J."/>
            <person name="Gronenberg W."/>
            <person name="Hermansen R.A."/>
            <person name="Hu H."/>
            <person name="Hunt B.G."/>
            <person name="Huylmans A.K."/>
            <person name="Khalil S.M."/>
            <person name="Mitchell R.D."/>
            <person name="Munoz-Torres M.C."/>
            <person name="Mustard J.A."/>
            <person name="Pan H."/>
            <person name="Reese J.T."/>
            <person name="Scharf M.E."/>
            <person name="Sun F."/>
            <person name="Vogel H."/>
            <person name="Xiao J."/>
            <person name="Yang W."/>
            <person name="Yang Z."/>
            <person name="Yang Z."/>
            <person name="Zhou J."/>
            <person name="Zhu J."/>
            <person name="Brent C.S."/>
            <person name="Elsik C.G."/>
            <person name="Goodisman M.A."/>
            <person name="Liberles D.A."/>
            <person name="Roe R.M."/>
            <person name="Vargo E.L."/>
            <person name="Vilcinskas A."/>
            <person name="Wang J."/>
            <person name="Bornberg-Bauer E."/>
            <person name="Korb J."/>
            <person name="Zhang G."/>
            <person name="Liebig J."/>
        </authorList>
    </citation>
    <scope>NUCLEOTIDE SEQUENCE [LARGE SCALE GENOMIC DNA]</scope>
    <source>
        <tissue evidence="13">Whole organism</tissue>
    </source>
</reference>
<organism evidence="13 14">
    <name type="scientific">Zootermopsis nevadensis</name>
    <name type="common">Dampwood termite</name>
    <dbReference type="NCBI Taxonomy" id="136037"/>
    <lineage>
        <taxon>Eukaryota</taxon>
        <taxon>Metazoa</taxon>
        <taxon>Ecdysozoa</taxon>
        <taxon>Arthropoda</taxon>
        <taxon>Hexapoda</taxon>
        <taxon>Insecta</taxon>
        <taxon>Pterygota</taxon>
        <taxon>Neoptera</taxon>
        <taxon>Polyneoptera</taxon>
        <taxon>Dictyoptera</taxon>
        <taxon>Blattodea</taxon>
        <taxon>Blattoidea</taxon>
        <taxon>Termitoidae</taxon>
        <taxon>Termopsidae</taxon>
        <taxon>Zootermopsis</taxon>
    </lineage>
</organism>
<dbReference type="FunFam" id="2.60.120.10:FF:000045">
    <property type="entry name" value="Cysteine dioxygenase 1"/>
    <property type="match status" value="1"/>
</dbReference>
<dbReference type="InterPro" id="IPR011051">
    <property type="entry name" value="RmlC_Cupin_sf"/>
</dbReference>
<gene>
    <name evidence="13" type="ORF">L798_07894</name>
</gene>
<keyword evidence="8 12" id="KW-0560">Oxidoreductase</keyword>
<dbReference type="PANTHER" id="PTHR12918">
    <property type="entry name" value="CYSTEINE DIOXYGENASE"/>
    <property type="match status" value="1"/>
</dbReference>
<keyword evidence="5 11" id="KW-0479">Metal-binding</keyword>
<dbReference type="OrthoDB" id="543511at2759"/>
<dbReference type="PANTHER" id="PTHR12918:SF1">
    <property type="entry name" value="CYSTEINE DIOXYGENASE TYPE 1"/>
    <property type="match status" value="1"/>
</dbReference>
<comment type="cofactor">
    <cofactor evidence="12">
        <name>Fe cation</name>
        <dbReference type="ChEBI" id="CHEBI:24875"/>
    </cofactor>
    <text evidence="12">Binds 1 Fe cation per subunit.</text>
</comment>
<dbReference type="Pfam" id="PF05995">
    <property type="entry name" value="CDO_I"/>
    <property type="match status" value="1"/>
</dbReference>
<accession>A0A067R3M6</accession>
<comment type="similarity">
    <text evidence="3 12">Belongs to the cysteine dioxygenase family.</text>
</comment>
<evidence type="ECO:0000256" key="5">
    <source>
        <dbReference type="ARBA" id="ARBA00022723"/>
    </source>
</evidence>
<keyword evidence="14" id="KW-1185">Reference proteome</keyword>
<dbReference type="InParanoid" id="A0A067R3M6"/>
<evidence type="ECO:0000256" key="6">
    <source>
        <dbReference type="ARBA" id="ARBA00022784"/>
    </source>
</evidence>
<evidence type="ECO:0000256" key="10">
    <source>
        <dbReference type="PIRSR" id="PIRSR610300-50"/>
    </source>
</evidence>
<evidence type="ECO:0000256" key="11">
    <source>
        <dbReference type="PIRSR" id="PIRSR610300-51"/>
    </source>
</evidence>
<evidence type="ECO:0000313" key="14">
    <source>
        <dbReference type="Proteomes" id="UP000027135"/>
    </source>
</evidence>
<evidence type="ECO:0000256" key="9">
    <source>
        <dbReference type="ARBA" id="ARBA00023004"/>
    </source>
</evidence>
<dbReference type="STRING" id="136037.A0A067R3M6"/>
<evidence type="ECO:0000256" key="4">
    <source>
        <dbReference type="ARBA" id="ARBA00013133"/>
    </source>
</evidence>
<dbReference type="EMBL" id="KK852727">
    <property type="protein sequence ID" value="KDR17630.1"/>
    <property type="molecule type" value="Genomic_DNA"/>
</dbReference>
<dbReference type="GO" id="GO:0019448">
    <property type="term" value="P:L-cysteine catabolic process"/>
    <property type="evidence" value="ECO:0007669"/>
    <property type="project" value="TreeGrafter"/>
</dbReference>
<dbReference type="GO" id="GO:0042412">
    <property type="term" value="P:taurine biosynthetic process"/>
    <property type="evidence" value="ECO:0007669"/>
    <property type="project" value="UniProtKB-UniRule"/>
</dbReference>
<dbReference type="FunCoup" id="A0A067R3M6">
    <property type="interactions" value="36"/>
</dbReference>
<keyword evidence="6 10" id="KW-0883">Thioether bond</keyword>
<dbReference type="GO" id="GO:0017172">
    <property type="term" value="F:cysteine dioxygenase activity"/>
    <property type="evidence" value="ECO:0007669"/>
    <property type="project" value="UniProtKB-UniRule"/>
</dbReference>
<sequence>MDTVMQNPRVGSYSEGPFLKYKPCVQTPVVSTLDDLIRELYVVFNSDSVNVEFVHQLMSIYKSNPAEWKRFAKFDRFRYTRNLVDDGNGKFNLLILCWGEGHGSPIHDHADSHCFMKILEGSLSEVRFTWPKSDAAAYKQTINSSNECKNLKEISRGELHLNEVAYINDSIGLHRVENLSNVNPAVSLHLYSPPFNKCKVFDQQTGHSTSTKVTFWSKFGEKWNRDIQSSHAPEDD</sequence>
<feature type="cross-link" description="3'-(S-cysteinyl)-tyrosine (Cys-Tyr)" evidence="10">
    <location>
        <begin position="114"/>
        <end position="191"/>
    </location>
</feature>
<evidence type="ECO:0000256" key="12">
    <source>
        <dbReference type="RuleBase" id="RU366010"/>
    </source>
</evidence>
<dbReference type="Proteomes" id="UP000027135">
    <property type="component" value="Unassembled WGS sequence"/>
</dbReference>
<evidence type="ECO:0000256" key="2">
    <source>
        <dbReference type="ARBA" id="ARBA00004759"/>
    </source>
</evidence>
<dbReference type="GO" id="GO:0008198">
    <property type="term" value="F:ferrous iron binding"/>
    <property type="evidence" value="ECO:0007669"/>
    <property type="project" value="UniProtKB-ARBA"/>
</dbReference>
<dbReference type="CDD" id="cd10548">
    <property type="entry name" value="cupin_CDO"/>
    <property type="match status" value="1"/>
</dbReference>
<dbReference type="UniPathway" id="UPA00012">
    <property type="reaction ID" value="UER00537"/>
</dbReference>
<dbReference type="EC" id="1.13.11.20" evidence="4 12"/>
<dbReference type="AlphaFoldDB" id="A0A067R3M6"/>
<keyword evidence="7 12" id="KW-0223">Dioxygenase</keyword>
<feature type="binding site" evidence="11">
    <location>
        <position position="107"/>
    </location>
    <ligand>
        <name>Fe cation</name>
        <dbReference type="ChEBI" id="CHEBI:24875"/>
        <note>catalytic</note>
    </ligand>
</feature>
<dbReference type="OMA" id="YTENQVT"/>
<name>A0A067R3M6_ZOONE</name>
<keyword evidence="9 11" id="KW-0408">Iron</keyword>
<evidence type="ECO:0000313" key="13">
    <source>
        <dbReference type="EMBL" id="KDR17630.1"/>
    </source>
</evidence>
<proteinExistence type="inferred from homology"/>
<dbReference type="InterPro" id="IPR014710">
    <property type="entry name" value="RmlC-like_jellyroll"/>
</dbReference>
<dbReference type="eggNOG" id="KOG4064">
    <property type="taxonomic scope" value="Eukaryota"/>
</dbReference>
<dbReference type="SUPFAM" id="SSF51182">
    <property type="entry name" value="RmlC-like cupins"/>
    <property type="match status" value="1"/>
</dbReference>
<evidence type="ECO:0000256" key="3">
    <source>
        <dbReference type="ARBA" id="ARBA00006622"/>
    </source>
</evidence>
<dbReference type="Gene3D" id="2.60.120.10">
    <property type="entry name" value="Jelly Rolls"/>
    <property type="match status" value="1"/>
</dbReference>
<protein>
    <recommendedName>
        <fullName evidence="4 12">Cysteine dioxygenase</fullName>
        <ecNumber evidence="4 12">1.13.11.20</ecNumber>
    </recommendedName>
</protein>
<evidence type="ECO:0000256" key="1">
    <source>
        <dbReference type="ARBA" id="ARBA00000629"/>
    </source>
</evidence>
<feature type="binding site" evidence="11">
    <location>
        <position position="174"/>
    </location>
    <ligand>
        <name>Fe cation</name>
        <dbReference type="ChEBI" id="CHEBI:24875"/>
        <note>catalytic</note>
    </ligand>
</feature>
<evidence type="ECO:0000256" key="7">
    <source>
        <dbReference type="ARBA" id="ARBA00022964"/>
    </source>
</evidence>
<comment type="catalytic activity">
    <reaction evidence="1 12">
        <text>L-cysteine + O2 = 3-sulfino-L-alanine + H(+)</text>
        <dbReference type="Rhea" id="RHEA:20441"/>
        <dbReference type="ChEBI" id="CHEBI:15378"/>
        <dbReference type="ChEBI" id="CHEBI:15379"/>
        <dbReference type="ChEBI" id="CHEBI:35235"/>
        <dbReference type="ChEBI" id="CHEBI:61085"/>
        <dbReference type="EC" id="1.13.11.20"/>
    </reaction>
</comment>
<comment type="pathway">
    <text evidence="2 12">Organosulfur biosynthesis; taurine biosynthesis; hypotaurine from L-cysteine: step 1/2.</text>
</comment>
<dbReference type="InterPro" id="IPR010300">
    <property type="entry name" value="CDO_1"/>
</dbReference>
<feature type="binding site" evidence="11">
    <location>
        <position position="109"/>
    </location>
    <ligand>
        <name>Fe cation</name>
        <dbReference type="ChEBI" id="CHEBI:24875"/>
        <note>catalytic</note>
    </ligand>
</feature>